<feature type="transmembrane region" description="Helical" evidence="1">
    <location>
        <begin position="20"/>
        <end position="43"/>
    </location>
</feature>
<sequence length="44" mass="5005">MAEHEHGSMNYEAQEKTFAGFMSFTTKSVIVILVLLVLMAIFIR</sequence>
<dbReference type="Proteomes" id="UP000027337">
    <property type="component" value="Unassembled WGS sequence"/>
</dbReference>
<keyword evidence="1" id="KW-0472">Membrane</keyword>
<evidence type="ECO:0000313" key="6">
    <source>
        <dbReference type="Proteomes" id="UP000244092"/>
    </source>
</evidence>
<dbReference type="EMBL" id="QBKU01000004">
    <property type="protein sequence ID" value="PTX74282.1"/>
    <property type="molecule type" value="Genomic_DNA"/>
</dbReference>
<dbReference type="RefSeq" id="WP_025047946.1">
    <property type="nucleotide sequence ID" value="NZ_CANMAK010000001.1"/>
</dbReference>
<evidence type="ECO:0000256" key="1">
    <source>
        <dbReference type="SAM" id="Phobius"/>
    </source>
</evidence>
<reference evidence="3 5" key="1">
    <citation type="journal article" date="2014" name="Genome Announc.">
        <title>Draft Genome Sequences of Two Isolates of the Roseobacter Group, Sulfitobacter sp. Strains 3SOLIMAR09 and 1FIGIMAR09, from Harbors of Mallorca Island (Mediterranean Sea).</title>
        <authorList>
            <person name="Mas-Llado M."/>
            <person name="Pina-Villalonga J.M."/>
            <person name="Brunet-Galmes I."/>
            <person name="Nogales B."/>
            <person name="Bosch R."/>
        </authorList>
    </citation>
    <scope>NUCLEOTIDE SEQUENCE [LARGE SCALE GENOMIC DNA]</scope>
    <source>
        <strain evidence="3 5">1FIGIMAR09</strain>
    </source>
</reference>
<comment type="caution">
    <text evidence="3">The sequence shown here is derived from an EMBL/GenBank/DDBJ whole genome shotgun (WGS) entry which is preliminary data.</text>
</comment>
<dbReference type="Proteomes" id="UP000244092">
    <property type="component" value="Unassembled WGS sequence"/>
</dbReference>
<dbReference type="eggNOG" id="ENOG503132I">
    <property type="taxonomic scope" value="Bacteria"/>
</dbReference>
<evidence type="ECO:0000313" key="4">
    <source>
        <dbReference type="EMBL" id="PTX74282.1"/>
    </source>
</evidence>
<dbReference type="InterPro" id="IPR036596">
    <property type="entry name" value="Cyt-C_aa3_sf"/>
</dbReference>
<evidence type="ECO:0000313" key="5">
    <source>
        <dbReference type="Proteomes" id="UP000027337"/>
    </source>
</evidence>
<name>A0A061SSL4_9RHOB</name>
<dbReference type="GeneID" id="72438756"/>
<keyword evidence="1" id="KW-1133">Transmembrane helix</keyword>
<protein>
    <submittedName>
        <fullName evidence="3 4">Cytochrome C oxidase subunit IV</fullName>
    </submittedName>
</protein>
<dbReference type="Gene3D" id="1.20.5.160">
    <property type="entry name" value="Bacterial aa3 type cytochrome c oxidase subunit IV"/>
    <property type="match status" value="1"/>
</dbReference>
<evidence type="ECO:0000313" key="3">
    <source>
        <dbReference type="EMBL" id="KAJ02225.1"/>
    </source>
</evidence>
<evidence type="ECO:0000259" key="2">
    <source>
        <dbReference type="Pfam" id="PF07835"/>
    </source>
</evidence>
<dbReference type="SUPFAM" id="SSF81469">
    <property type="entry name" value="Bacterial aa3 type cytochrome c oxidase subunit IV"/>
    <property type="match status" value="1"/>
</dbReference>
<dbReference type="AlphaFoldDB" id="A0A061SSL4"/>
<accession>A0A061SSL4</accession>
<dbReference type="Pfam" id="PF07835">
    <property type="entry name" value="COX4_pro_2"/>
    <property type="match status" value="1"/>
</dbReference>
<reference evidence="4 6" key="2">
    <citation type="submission" date="2018-04" db="EMBL/GenBank/DDBJ databases">
        <title>Genomic Encyclopedia of Archaeal and Bacterial Type Strains, Phase II (KMG-II): from individual species to whole genera.</title>
        <authorList>
            <person name="Goeker M."/>
        </authorList>
    </citation>
    <scope>NUCLEOTIDE SEQUENCE [LARGE SCALE GENOMIC DNA]</scope>
    <source>
        <strain evidence="4 6">DSM 12244</strain>
    </source>
</reference>
<proteinExistence type="predicted"/>
<dbReference type="InterPro" id="IPR012422">
    <property type="entry name" value="Cyt_c_oxidase_su4_bac-aa3"/>
</dbReference>
<feature type="domain" description="Cytochrome c oxidase subunit IV bacterial aa3 type" evidence="2">
    <location>
        <begin position="4"/>
        <end position="43"/>
    </location>
</feature>
<keyword evidence="1" id="KW-0812">Transmembrane</keyword>
<organism evidence="3 5">
    <name type="scientific">Sulfitobacter mediterraneus</name>
    <dbReference type="NCBI Taxonomy" id="83219"/>
    <lineage>
        <taxon>Bacteria</taxon>
        <taxon>Pseudomonadati</taxon>
        <taxon>Pseudomonadota</taxon>
        <taxon>Alphaproteobacteria</taxon>
        <taxon>Rhodobacterales</taxon>
        <taxon>Roseobacteraceae</taxon>
        <taxon>Sulfitobacter</taxon>
    </lineage>
</organism>
<gene>
    <name evidence="4" type="ORF">C8N31_104163</name>
    <name evidence="3" type="ORF">PM02_14755</name>
</gene>
<dbReference type="EMBL" id="JEMU01000013">
    <property type="protein sequence ID" value="KAJ02225.1"/>
    <property type="molecule type" value="Genomic_DNA"/>
</dbReference>
<keyword evidence="5" id="KW-1185">Reference proteome</keyword>
<dbReference type="STRING" id="83219.PM02_14755"/>